<evidence type="ECO:0000313" key="13">
    <source>
        <dbReference type="Proteomes" id="UP001236663"/>
    </source>
</evidence>
<feature type="domain" description="Ketopantoate reductase N-terminal" evidence="10">
    <location>
        <begin position="10"/>
        <end position="160"/>
    </location>
</feature>
<dbReference type="InterPro" id="IPR051402">
    <property type="entry name" value="KPR-Related"/>
</dbReference>
<dbReference type="PANTHER" id="PTHR21708">
    <property type="entry name" value="PROBABLE 2-DEHYDROPANTOATE 2-REDUCTASE"/>
    <property type="match status" value="1"/>
</dbReference>
<evidence type="ECO:0000313" key="12">
    <source>
        <dbReference type="EMBL" id="MDN3689822.1"/>
    </source>
</evidence>
<gene>
    <name evidence="12" type="ORF">QWZ15_18510</name>
</gene>
<reference evidence="13" key="1">
    <citation type="journal article" date="2019" name="Int. J. Syst. Evol. Microbiol.">
        <title>The Global Catalogue of Microorganisms (GCM) 10K type strain sequencing project: providing services to taxonomists for standard genome sequencing and annotation.</title>
        <authorList>
            <consortium name="The Broad Institute Genomics Platform"/>
            <consortium name="The Broad Institute Genome Sequencing Center for Infectious Disease"/>
            <person name="Wu L."/>
            <person name="Ma J."/>
        </authorList>
    </citation>
    <scope>NUCLEOTIDE SEQUENCE [LARGE SCALE GENOMIC DNA]</scope>
    <source>
        <strain evidence="13">CECT 7706</strain>
    </source>
</reference>
<comment type="function">
    <text evidence="9">Catalyzes the NADPH-dependent reduction of ketopantoate into pantoic acid.</text>
</comment>
<dbReference type="Proteomes" id="UP001236663">
    <property type="component" value="Unassembled WGS sequence"/>
</dbReference>
<keyword evidence="6 9" id="KW-0560">Oxidoreductase</keyword>
<dbReference type="InterPro" id="IPR008927">
    <property type="entry name" value="6-PGluconate_DH-like_C_sf"/>
</dbReference>
<evidence type="ECO:0000256" key="1">
    <source>
        <dbReference type="ARBA" id="ARBA00004994"/>
    </source>
</evidence>
<dbReference type="InterPro" id="IPR013328">
    <property type="entry name" value="6PGD_dom2"/>
</dbReference>
<proteinExistence type="inferred from homology"/>
<keyword evidence="9" id="KW-0566">Pantothenate biosynthesis</keyword>
<protein>
    <recommendedName>
        <fullName evidence="4 9">2-dehydropantoate 2-reductase</fullName>
        <ecNumber evidence="3 9">1.1.1.169</ecNumber>
    </recommendedName>
    <alternativeName>
        <fullName evidence="7 9">Ketopantoate reductase</fullName>
    </alternativeName>
</protein>
<evidence type="ECO:0000256" key="5">
    <source>
        <dbReference type="ARBA" id="ARBA00022857"/>
    </source>
</evidence>
<dbReference type="EC" id="1.1.1.169" evidence="3 9"/>
<evidence type="ECO:0000256" key="7">
    <source>
        <dbReference type="ARBA" id="ARBA00032024"/>
    </source>
</evidence>
<dbReference type="RefSeq" id="WP_163383635.1">
    <property type="nucleotide sequence ID" value="NZ_JAUFQS010000047.1"/>
</dbReference>
<dbReference type="Pfam" id="PF02558">
    <property type="entry name" value="ApbA"/>
    <property type="match status" value="1"/>
</dbReference>
<evidence type="ECO:0000256" key="8">
    <source>
        <dbReference type="ARBA" id="ARBA00048793"/>
    </source>
</evidence>
<dbReference type="Gene3D" id="3.40.50.720">
    <property type="entry name" value="NAD(P)-binding Rossmann-like Domain"/>
    <property type="match status" value="1"/>
</dbReference>
<comment type="catalytic activity">
    <reaction evidence="8 9">
        <text>(R)-pantoate + NADP(+) = 2-dehydropantoate + NADPH + H(+)</text>
        <dbReference type="Rhea" id="RHEA:16233"/>
        <dbReference type="ChEBI" id="CHEBI:11561"/>
        <dbReference type="ChEBI" id="CHEBI:15378"/>
        <dbReference type="ChEBI" id="CHEBI:15980"/>
        <dbReference type="ChEBI" id="CHEBI:57783"/>
        <dbReference type="ChEBI" id="CHEBI:58349"/>
        <dbReference type="EC" id="1.1.1.169"/>
    </reaction>
</comment>
<comment type="similarity">
    <text evidence="2 9">Belongs to the ketopantoate reductase family.</text>
</comment>
<dbReference type="InterPro" id="IPR003710">
    <property type="entry name" value="ApbA"/>
</dbReference>
<dbReference type="NCBIfam" id="TIGR00745">
    <property type="entry name" value="apbA_panE"/>
    <property type="match status" value="1"/>
</dbReference>
<evidence type="ECO:0000259" key="10">
    <source>
        <dbReference type="Pfam" id="PF02558"/>
    </source>
</evidence>
<dbReference type="InterPro" id="IPR013752">
    <property type="entry name" value="KPA_reductase"/>
</dbReference>
<evidence type="ECO:0000256" key="9">
    <source>
        <dbReference type="RuleBase" id="RU362068"/>
    </source>
</evidence>
<dbReference type="EMBL" id="JAUFQS010000047">
    <property type="protein sequence ID" value="MDN3689822.1"/>
    <property type="molecule type" value="Genomic_DNA"/>
</dbReference>
<feature type="domain" description="Ketopantoate reductase C-terminal" evidence="11">
    <location>
        <begin position="186"/>
        <end position="309"/>
    </location>
</feature>
<dbReference type="Gene3D" id="1.10.1040.10">
    <property type="entry name" value="N-(1-d-carboxylethyl)-l-norvaline Dehydrogenase, domain 2"/>
    <property type="match status" value="1"/>
</dbReference>
<organism evidence="12 13">
    <name type="scientific">Cyclobacterium jeungdonense</name>
    <dbReference type="NCBI Taxonomy" id="708087"/>
    <lineage>
        <taxon>Bacteria</taxon>
        <taxon>Pseudomonadati</taxon>
        <taxon>Bacteroidota</taxon>
        <taxon>Cytophagia</taxon>
        <taxon>Cytophagales</taxon>
        <taxon>Cyclobacteriaceae</taxon>
        <taxon>Cyclobacterium</taxon>
    </lineage>
</organism>
<dbReference type="GO" id="GO:0008677">
    <property type="term" value="F:2-dehydropantoate 2-reductase activity"/>
    <property type="evidence" value="ECO:0007669"/>
    <property type="project" value="UniProtKB-EC"/>
</dbReference>
<comment type="pathway">
    <text evidence="1 9">Cofactor biosynthesis; (R)-pantothenate biosynthesis; (R)-pantoate from 3-methyl-2-oxobutanoate: step 2/2.</text>
</comment>
<keyword evidence="13" id="KW-1185">Reference proteome</keyword>
<dbReference type="PANTHER" id="PTHR21708:SF26">
    <property type="entry name" value="2-DEHYDROPANTOATE 2-REDUCTASE"/>
    <property type="match status" value="1"/>
</dbReference>
<evidence type="ECO:0000259" key="11">
    <source>
        <dbReference type="Pfam" id="PF08546"/>
    </source>
</evidence>
<dbReference type="SUPFAM" id="SSF48179">
    <property type="entry name" value="6-phosphogluconate dehydrogenase C-terminal domain-like"/>
    <property type="match status" value="1"/>
</dbReference>
<dbReference type="Pfam" id="PF08546">
    <property type="entry name" value="ApbA_C"/>
    <property type="match status" value="1"/>
</dbReference>
<evidence type="ECO:0000256" key="2">
    <source>
        <dbReference type="ARBA" id="ARBA00007870"/>
    </source>
</evidence>
<keyword evidence="5 9" id="KW-0521">NADP</keyword>
<evidence type="ECO:0000256" key="3">
    <source>
        <dbReference type="ARBA" id="ARBA00013014"/>
    </source>
</evidence>
<evidence type="ECO:0000256" key="6">
    <source>
        <dbReference type="ARBA" id="ARBA00023002"/>
    </source>
</evidence>
<evidence type="ECO:0000256" key="4">
    <source>
        <dbReference type="ARBA" id="ARBA00019465"/>
    </source>
</evidence>
<dbReference type="InterPro" id="IPR013332">
    <property type="entry name" value="KPR_N"/>
</dbReference>
<name>A0ABT8CBQ4_9BACT</name>
<comment type="caution">
    <text evidence="12">The sequence shown here is derived from an EMBL/GenBank/DDBJ whole genome shotgun (WGS) entry which is preliminary data.</text>
</comment>
<accession>A0ABT8CBQ4</accession>
<sequence>MNLEKKDKSIAILGLGGVGGFLGAKLLSGDRPAGVEISFVARRKTLEFLQEKGLEFESGEQKISIHPDRIQESGNTSVPFDVVILATKAPGLVTAVQENQGLFSDKTLVIPLQNMVDAASRIRSFVKGAEVLDACIYLISNVVRPGRVKHLGGPGKIVAGLPLQNDYQWFFSLLEDSGVPVKLTPDIQLHLWRKFLFISSLGCLSAAFGVSFGQVKSSPQLIAEWRKLMQELVALARADGVGLTDEDLEVTLSLLSNFPYGSKSSFQLDVEQGNEGEKAILLDEVIEKSWQVGLRAVNYQSVGELIEAKIQEYGK</sequence>